<name>A0A815XB59_ADIRI</name>
<feature type="region of interest" description="Disordered" evidence="1">
    <location>
        <begin position="76"/>
        <end position="99"/>
    </location>
</feature>
<comment type="caution">
    <text evidence="2">The sequence shown here is derived from an EMBL/GenBank/DDBJ whole genome shotgun (WGS) entry which is preliminary data.</text>
</comment>
<evidence type="ECO:0000256" key="1">
    <source>
        <dbReference type="SAM" id="MobiDB-lite"/>
    </source>
</evidence>
<sequence length="99" mass="11486">MPPWTPEYVSPPEDNPKGRTYFNWSDERLQKWKDDAIKMQDAHVKDNNRTEWFAYEPADGGDLELRIAVTIYGVRTPEKGTKATPSSPLNSYERGERLQ</sequence>
<feature type="region of interest" description="Disordered" evidence="1">
    <location>
        <begin position="1"/>
        <end position="21"/>
    </location>
</feature>
<feature type="non-terminal residue" evidence="2">
    <location>
        <position position="1"/>
    </location>
</feature>
<dbReference type="Proteomes" id="UP000663852">
    <property type="component" value="Unassembled WGS sequence"/>
</dbReference>
<dbReference type="OrthoDB" id="10038397at2759"/>
<dbReference type="EMBL" id="CAJNOJ010001843">
    <property type="protein sequence ID" value="CAF1555293.1"/>
    <property type="molecule type" value="Genomic_DNA"/>
</dbReference>
<organism evidence="2 3">
    <name type="scientific">Adineta ricciae</name>
    <name type="common">Rotifer</name>
    <dbReference type="NCBI Taxonomy" id="249248"/>
    <lineage>
        <taxon>Eukaryota</taxon>
        <taxon>Metazoa</taxon>
        <taxon>Spiralia</taxon>
        <taxon>Gnathifera</taxon>
        <taxon>Rotifera</taxon>
        <taxon>Eurotatoria</taxon>
        <taxon>Bdelloidea</taxon>
        <taxon>Adinetida</taxon>
        <taxon>Adinetidae</taxon>
        <taxon>Adineta</taxon>
    </lineage>
</organism>
<accession>A0A815XB59</accession>
<evidence type="ECO:0000313" key="2">
    <source>
        <dbReference type="EMBL" id="CAF1555293.1"/>
    </source>
</evidence>
<gene>
    <name evidence="2" type="ORF">EDS130_LOCUS46263</name>
</gene>
<reference evidence="2" key="1">
    <citation type="submission" date="2021-02" db="EMBL/GenBank/DDBJ databases">
        <authorList>
            <person name="Nowell W R."/>
        </authorList>
    </citation>
    <scope>NUCLEOTIDE SEQUENCE</scope>
</reference>
<dbReference type="AlphaFoldDB" id="A0A815XB59"/>
<evidence type="ECO:0000313" key="3">
    <source>
        <dbReference type="Proteomes" id="UP000663852"/>
    </source>
</evidence>
<protein>
    <submittedName>
        <fullName evidence="2">Uncharacterized protein</fullName>
    </submittedName>
</protein>
<proteinExistence type="predicted"/>